<dbReference type="InterPro" id="IPR004855">
    <property type="entry name" value="TFIIA_asu/bsu"/>
</dbReference>
<comment type="caution">
    <text evidence="6">The sequence shown here is derived from an EMBL/GenBank/DDBJ whole genome shotgun (WGS) entry which is preliminary data.</text>
</comment>
<dbReference type="Pfam" id="PF03153">
    <property type="entry name" value="TFIIA"/>
    <property type="match status" value="2"/>
</dbReference>
<dbReference type="CDD" id="cd07976">
    <property type="entry name" value="TFIIA_alpha_beta_like"/>
    <property type="match status" value="1"/>
</dbReference>
<dbReference type="PANTHER" id="PTHR12694:SF9">
    <property type="entry name" value="TFIIA-ALPHA AND BETA-LIKE FACTOR"/>
    <property type="match status" value="1"/>
</dbReference>
<evidence type="ECO:0000256" key="1">
    <source>
        <dbReference type="ARBA" id="ARBA00004123"/>
    </source>
</evidence>
<evidence type="ECO:0000256" key="4">
    <source>
        <dbReference type="ARBA" id="ARBA00023242"/>
    </source>
</evidence>
<dbReference type="AlphaFoldDB" id="A0A498NHZ2"/>
<name>A0A498NHZ2_LABRO</name>
<dbReference type="FunFam" id="2.30.18.10:FF:000002">
    <property type="entry name" value="Transcription initiation factor IIA subunit 1"/>
    <property type="match status" value="1"/>
</dbReference>
<dbReference type="InterPro" id="IPR009088">
    <property type="entry name" value="TFIIA_b-brl"/>
</dbReference>
<gene>
    <name evidence="6" type="ORF">ROHU_017011</name>
</gene>
<reference evidence="6 7" key="1">
    <citation type="submission" date="2018-03" db="EMBL/GenBank/DDBJ databases">
        <title>Draft genome sequence of Rohu Carp (Labeo rohita).</title>
        <authorList>
            <person name="Das P."/>
            <person name="Kushwaha B."/>
            <person name="Joshi C.G."/>
            <person name="Kumar D."/>
            <person name="Nagpure N.S."/>
            <person name="Sahoo L."/>
            <person name="Das S.P."/>
            <person name="Bit A."/>
            <person name="Patnaik S."/>
            <person name="Meher P.K."/>
            <person name="Jayasankar P."/>
            <person name="Koringa P.G."/>
            <person name="Patel N.V."/>
            <person name="Hinsu A.T."/>
            <person name="Kumar R."/>
            <person name="Pandey M."/>
            <person name="Agarwal S."/>
            <person name="Srivastava S."/>
            <person name="Singh M."/>
            <person name="Iquebal M.A."/>
            <person name="Jaiswal S."/>
            <person name="Angadi U.B."/>
            <person name="Kumar N."/>
            <person name="Raza M."/>
            <person name="Shah T.M."/>
            <person name="Rai A."/>
            <person name="Jena J.K."/>
        </authorList>
    </citation>
    <scope>NUCLEOTIDE SEQUENCE [LARGE SCALE GENOMIC DNA]</scope>
    <source>
        <strain evidence="6">DASCIFA01</strain>
        <tissue evidence="6">Testis</tissue>
    </source>
</reference>
<dbReference type="Proteomes" id="UP000290572">
    <property type="component" value="Unassembled WGS sequence"/>
</dbReference>
<keyword evidence="4" id="KW-0539">Nucleus</keyword>
<organism evidence="6 7">
    <name type="scientific">Labeo rohita</name>
    <name type="common">Indian major carp</name>
    <name type="synonym">Cyprinus rohita</name>
    <dbReference type="NCBI Taxonomy" id="84645"/>
    <lineage>
        <taxon>Eukaryota</taxon>
        <taxon>Metazoa</taxon>
        <taxon>Chordata</taxon>
        <taxon>Craniata</taxon>
        <taxon>Vertebrata</taxon>
        <taxon>Euteleostomi</taxon>
        <taxon>Actinopterygii</taxon>
        <taxon>Neopterygii</taxon>
        <taxon>Teleostei</taxon>
        <taxon>Ostariophysi</taxon>
        <taxon>Cypriniformes</taxon>
        <taxon>Cyprinidae</taxon>
        <taxon>Labeoninae</taxon>
        <taxon>Labeonini</taxon>
        <taxon>Labeo</taxon>
    </lineage>
</organism>
<dbReference type="GO" id="GO:0005672">
    <property type="term" value="C:transcription factor TFIIA complex"/>
    <property type="evidence" value="ECO:0007669"/>
    <property type="project" value="InterPro"/>
</dbReference>
<keyword evidence="3" id="KW-0804">Transcription</keyword>
<feature type="region of interest" description="Disordered" evidence="5">
    <location>
        <begin position="157"/>
        <end position="197"/>
    </location>
</feature>
<proteinExistence type="inferred from homology"/>
<evidence type="ECO:0000313" key="6">
    <source>
        <dbReference type="EMBL" id="RXN31441.1"/>
    </source>
</evidence>
<evidence type="ECO:0000313" key="7">
    <source>
        <dbReference type="Proteomes" id="UP000290572"/>
    </source>
</evidence>
<evidence type="ECO:0000256" key="2">
    <source>
        <dbReference type="ARBA" id="ARBA00010059"/>
    </source>
</evidence>
<protein>
    <submittedName>
        <fullName evidence="6">TFIIA-alpha and beta-like factor isoform X1</fullName>
    </submittedName>
</protein>
<evidence type="ECO:0000256" key="3">
    <source>
        <dbReference type="ARBA" id="ARBA00023163"/>
    </source>
</evidence>
<dbReference type="Gene3D" id="2.30.18.10">
    <property type="entry name" value="Transcription factor IIA (TFIIA), beta-barrel domain"/>
    <property type="match status" value="1"/>
</dbReference>
<dbReference type="SMART" id="SM01371">
    <property type="entry name" value="TFIIA"/>
    <property type="match status" value="1"/>
</dbReference>
<dbReference type="PANTHER" id="PTHR12694">
    <property type="entry name" value="TRANSCRIPTION INITIATION FACTOR IIA SUBUNIT 1"/>
    <property type="match status" value="1"/>
</dbReference>
<sequence length="377" mass="42382">MLSNANTLPKLYLSVIDDVIESIRELFYDEGVDERVLDNLRQPKLYLSVIDDVIESIRELFYDEGVDERVLDNLRQLSFQQLRMCRISLPKHFHGLDRLLPRQIIHILQTEDQSRHFYKVNVPVMVTRGAQRVLTRPAPTHGEQNPLSHPAAVARSSALTHLSDPGPPATSVCVMPEMPPNHQDADRPSPPASDAQSEFTLDGIEFSPRPVDTSATSPFALPAPALRSDYSCQETETGFREQDRAADESTALPDLQTEATHDIKLVVEVKVTANMKSKAADVLVRSSACPNEAQILLLKPVNWSVQDMLVKVDPLNSGDDVSEQDIPEIFDTENVIVCQYDKIHRSKNRWKFYLKDGVMCYGGKDYVFSKAVGEAEW</sequence>
<comment type="subcellular location">
    <subcellularLocation>
        <location evidence="1">Nucleus</location>
    </subcellularLocation>
</comment>
<dbReference type="SUPFAM" id="SSF47396">
    <property type="entry name" value="Transcription factor IIA (TFIIA), alpha-helical domain"/>
    <property type="match status" value="2"/>
</dbReference>
<dbReference type="EMBL" id="QBIY01011458">
    <property type="protein sequence ID" value="RXN31441.1"/>
    <property type="molecule type" value="Genomic_DNA"/>
</dbReference>
<keyword evidence="7" id="KW-1185">Reference proteome</keyword>
<accession>A0A498NHZ2</accession>
<comment type="similarity">
    <text evidence="2">Belongs to the TFIIA subunit 1 family.</text>
</comment>
<dbReference type="STRING" id="84645.A0A498NHZ2"/>
<evidence type="ECO:0000256" key="5">
    <source>
        <dbReference type="SAM" id="MobiDB-lite"/>
    </source>
</evidence>
<dbReference type="SUPFAM" id="SSF50784">
    <property type="entry name" value="Transcription factor IIA (TFIIA), beta-barrel domain"/>
    <property type="match status" value="1"/>
</dbReference>
<dbReference type="GO" id="GO:0006367">
    <property type="term" value="P:transcription initiation at RNA polymerase II promoter"/>
    <property type="evidence" value="ECO:0007669"/>
    <property type="project" value="InterPro"/>
</dbReference>
<dbReference type="Gene3D" id="1.10.287.100">
    <property type="match status" value="2"/>
</dbReference>